<dbReference type="InterPro" id="IPR000644">
    <property type="entry name" value="CBS_dom"/>
</dbReference>
<dbReference type="InterPro" id="IPR051257">
    <property type="entry name" value="Diverse_CBS-Domain"/>
</dbReference>
<dbReference type="SMART" id="SM00116">
    <property type="entry name" value="CBS"/>
    <property type="match status" value="2"/>
</dbReference>
<dbReference type="EMBL" id="FOJW01000001">
    <property type="protein sequence ID" value="SFA75138.1"/>
    <property type="molecule type" value="Genomic_DNA"/>
</dbReference>
<gene>
    <name evidence="4" type="ORF">SAMN04488072_101389</name>
</gene>
<dbReference type="OrthoDB" id="9790355at2"/>
<dbReference type="InterPro" id="IPR046342">
    <property type="entry name" value="CBS_dom_sf"/>
</dbReference>
<dbReference type="STRING" id="237679.SAMN04488072_101389"/>
<evidence type="ECO:0000256" key="1">
    <source>
        <dbReference type="ARBA" id="ARBA00023122"/>
    </source>
</evidence>
<dbReference type="AlphaFoldDB" id="A0A1I0VFZ3"/>
<evidence type="ECO:0000313" key="5">
    <source>
        <dbReference type="Proteomes" id="UP000198642"/>
    </source>
</evidence>
<sequence>MKINDFMITDVISVQKNIKIKELLRTLVKYKIGGVPVVDENNRLRGMISDGDVIRYLQPNGRTIYDAFSMVFVNKQEDFKQKIESSIDHHSEKIMKKNVYTVNPDDHMEEALSIFSNYHFKKIPVVDHETKVVGVISRGDIIRFISTNLISKTDE</sequence>
<dbReference type="Proteomes" id="UP000198642">
    <property type="component" value="Unassembled WGS sequence"/>
</dbReference>
<dbReference type="PANTHER" id="PTHR43080">
    <property type="entry name" value="CBS DOMAIN-CONTAINING PROTEIN CBSX3, MITOCHONDRIAL"/>
    <property type="match status" value="1"/>
</dbReference>
<dbReference type="PROSITE" id="PS51371">
    <property type="entry name" value="CBS"/>
    <property type="match status" value="2"/>
</dbReference>
<keyword evidence="1 2" id="KW-0129">CBS domain</keyword>
<protein>
    <submittedName>
        <fullName evidence="4">CBS domain-containing protein</fullName>
    </submittedName>
</protein>
<organism evidence="4 5">
    <name type="scientific">Lentibacillus halodurans</name>
    <dbReference type="NCBI Taxonomy" id="237679"/>
    <lineage>
        <taxon>Bacteria</taxon>
        <taxon>Bacillati</taxon>
        <taxon>Bacillota</taxon>
        <taxon>Bacilli</taxon>
        <taxon>Bacillales</taxon>
        <taxon>Bacillaceae</taxon>
        <taxon>Lentibacillus</taxon>
    </lineage>
</organism>
<reference evidence="4 5" key="1">
    <citation type="submission" date="2016-10" db="EMBL/GenBank/DDBJ databases">
        <authorList>
            <person name="de Groot N.N."/>
        </authorList>
    </citation>
    <scope>NUCLEOTIDE SEQUENCE [LARGE SCALE GENOMIC DNA]</scope>
    <source>
        <strain evidence="4 5">CGMCC 1.3702</strain>
    </source>
</reference>
<dbReference type="CDD" id="cd04586">
    <property type="entry name" value="CBS_pair_BON_assoc"/>
    <property type="match status" value="1"/>
</dbReference>
<evidence type="ECO:0000259" key="3">
    <source>
        <dbReference type="PROSITE" id="PS51371"/>
    </source>
</evidence>
<proteinExistence type="predicted"/>
<evidence type="ECO:0000256" key="2">
    <source>
        <dbReference type="PROSITE-ProRule" id="PRU00703"/>
    </source>
</evidence>
<evidence type="ECO:0000313" key="4">
    <source>
        <dbReference type="EMBL" id="SFA75138.1"/>
    </source>
</evidence>
<dbReference type="PANTHER" id="PTHR43080:SF2">
    <property type="entry name" value="CBS DOMAIN-CONTAINING PROTEIN"/>
    <property type="match status" value="1"/>
</dbReference>
<keyword evidence="5" id="KW-1185">Reference proteome</keyword>
<feature type="domain" description="CBS" evidence="3">
    <location>
        <begin position="95"/>
        <end position="155"/>
    </location>
</feature>
<name>A0A1I0VFZ3_9BACI</name>
<dbReference type="Gene3D" id="3.10.580.10">
    <property type="entry name" value="CBS-domain"/>
    <property type="match status" value="1"/>
</dbReference>
<dbReference type="Pfam" id="PF00571">
    <property type="entry name" value="CBS"/>
    <property type="match status" value="2"/>
</dbReference>
<dbReference type="SUPFAM" id="SSF54631">
    <property type="entry name" value="CBS-domain pair"/>
    <property type="match status" value="1"/>
</dbReference>
<dbReference type="RefSeq" id="WP_090232753.1">
    <property type="nucleotide sequence ID" value="NZ_FOJW01000001.1"/>
</dbReference>
<accession>A0A1I0VFZ3</accession>
<feature type="domain" description="CBS" evidence="3">
    <location>
        <begin position="7"/>
        <end position="64"/>
    </location>
</feature>